<sequence>MNKSIPFFLFCFFGFISVCKGGSAKESIWSEEASAVSFQYDPLYSGLHSNSISEIQESDGTTCVQTGEDPNLLLQICLHDNDAHSKENLHRSFESWKKEELVPESSLVLRDGSSARIGTYPKNDLLKWIQTADFALVGEREFDVGAKENFWTRKDFHSRTHQKSFSIFHFQNEEILLVLPARGEKEIYFAFRFTSKGFQEKIRAKILLINRAALEECSLSIPVITEIFGETDSPIGRWIEIYNPNPFPICEEGLGIELFGTRIALPKTTGWISPFETRVYGESSSKLERFPLSGIRWGDLKKVGNLYLFSKQTSGSFPLPGGGYLFGEEYISWTNLGFSECKEDETICMSPGRQDRNSIPSNKLPVCALNSIELEEVNPIGWKEGSILWADWKYLDLLYTGLEECDPSFLQIQWGNIQEPVSFSGAWKPGQIFTIGSLPFLISSPNFSYRNLKAGKLGDPISLLDRSSGMRKILWDGVWKTKLGSPDRIILEKTDGSVASICFENGGPKIHAKINASRASALSLQIKDSNLNSPNSIEDANLRTSPGRRACTNSVLTNKAMFSEVSWMGSYQGTNPIAKDRFLEFVNKQGNPNAGLLRIVSGSGAVTSILFPLDPDSLTLLSAGASTCFPETSFWKDPAFSLPTSGKNIVRLYDPDSGEVWDEFLYDSSGPGINDTKNKIRKSAYSKEEQGVRTWKVSSYAGKPFRDPTCALTDAHPSELE</sequence>
<dbReference type="AlphaFoldDB" id="A0A4R9FLY9"/>
<gene>
    <name evidence="1" type="ORF">EHO59_15210</name>
</gene>
<dbReference type="RefSeq" id="WP_135589315.1">
    <property type="nucleotide sequence ID" value="NZ_RQEP01000019.1"/>
</dbReference>
<dbReference type="EMBL" id="RQEP01000019">
    <property type="protein sequence ID" value="TGJ99224.1"/>
    <property type="molecule type" value="Genomic_DNA"/>
</dbReference>
<comment type="caution">
    <text evidence="1">The sequence shown here is derived from an EMBL/GenBank/DDBJ whole genome shotgun (WGS) entry which is preliminary data.</text>
</comment>
<accession>A0A4R9FLY9</accession>
<dbReference type="Proteomes" id="UP000297453">
    <property type="component" value="Unassembled WGS sequence"/>
</dbReference>
<evidence type="ECO:0000313" key="2">
    <source>
        <dbReference type="Proteomes" id="UP000297453"/>
    </source>
</evidence>
<proteinExistence type="predicted"/>
<evidence type="ECO:0008006" key="3">
    <source>
        <dbReference type="Google" id="ProtNLM"/>
    </source>
</evidence>
<dbReference type="OrthoDB" id="343280at2"/>
<organism evidence="1 2">
    <name type="scientific">Leptospira semungkisensis</name>
    <dbReference type="NCBI Taxonomy" id="2484985"/>
    <lineage>
        <taxon>Bacteria</taxon>
        <taxon>Pseudomonadati</taxon>
        <taxon>Spirochaetota</taxon>
        <taxon>Spirochaetia</taxon>
        <taxon>Leptospirales</taxon>
        <taxon>Leptospiraceae</taxon>
        <taxon>Leptospira</taxon>
    </lineage>
</organism>
<keyword evidence="2" id="KW-1185">Reference proteome</keyword>
<name>A0A4R9FLY9_9LEPT</name>
<dbReference type="NCBIfam" id="NF047473">
    <property type="entry name" value="lipo_LIC11755"/>
    <property type="match status" value="1"/>
</dbReference>
<reference evidence="1" key="1">
    <citation type="journal article" date="2019" name="PLoS Negl. Trop. Dis.">
        <title>Revisiting the worldwide diversity of Leptospira species in the environment.</title>
        <authorList>
            <person name="Vincent A.T."/>
            <person name="Schiettekatte O."/>
            <person name="Bourhy P."/>
            <person name="Veyrier F.J."/>
            <person name="Picardeau M."/>
        </authorList>
    </citation>
    <scope>NUCLEOTIDE SEQUENCE [LARGE SCALE GENOMIC DNA]</scope>
    <source>
        <strain evidence="1">SSS9</strain>
    </source>
</reference>
<protein>
    <recommendedName>
        <fullName evidence="3">Lamin tail domain-containing protein</fullName>
    </recommendedName>
</protein>
<evidence type="ECO:0000313" key="1">
    <source>
        <dbReference type="EMBL" id="TGJ99224.1"/>
    </source>
</evidence>